<feature type="transmembrane region" description="Helical" evidence="1">
    <location>
        <begin position="139"/>
        <end position="156"/>
    </location>
</feature>
<proteinExistence type="predicted"/>
<feature type="transmembrane region" description="Helical" evidence="1">
    <location>
        <begin position="6"/>
        <end position="24"/>
    </location>
</feature>
<name>A0ABS1CAQ3_9FIRM</name>
<accession>A0ABS1CAQ3</accession>
<dbReference type="EMBL" id="JACVDA010000008">
    <property type="protein sequence ID" value="MBK1468422.1"/>
    <property type="molecule type" value="Genomic_DNA"/>
</dbReference>
<protein>
    <recommendedName>
        <fullName evidence="4">Prepilin type IV endopeptidase peptidase domain-containing protein</fullName>
    </recommendedName>
</protein>
<sequence length="211" mass="24418">MYLLGGIFSIFLFVFVSLMDLETLRKEEKIKISLKSLKNYYNLLHFILITFINMYLMAVFFDNGTLYTISLLCFMCTYICSITDICCKNIFLNIVFIFAILIFFLNIYGNYIKISALGLIAGMLLYGIIYILSRYFYGAEVFGVGDIYILALIGFSTDLGTVLYIGLFTFVVAGIFYFIKFVFVRDLESFRKEEIPLVPFILVSYLALIYF</sequence>
<feature type="transmembrane region" description="Helical" evidence="1">
    <location>
        <begin position="40"/>
        <end position="60"/>
    </location>
</feature>
<feature type="transmembrane region" description="Helical" evidence="1">
    <location>
        <begin position="162"/>
        <end position="183"/>
    </location>
</feature>
<evidence type="ECO:0000313" key="2">
    <source>
        <dbReference type="EMBL" id="MBK1468422.1"/>
    </source>
</evidence>
<keyword evidence="3" id="KW-1185">Reference proteome</keyword>
<feature type="transmembrane region" description="Helical" evidence="1">
    <location>
        <begin position="66"/>
        <end position="83"/>
    </location>
</feature>
<organism evidence="2 3">
    <name type="scientific">Parvimonas parva</name>
    <dbReference type="NCBI Taxonomy" id="2769485"/>
    <lineage>
        <taxon>Bacteria</taxon>
        <taxon>Bacillati</taxon>
        <taxon>Bacillota</taxon>
        <taxon>Tissierellia</taxon>
        <taxon>Tissierellales</taxon>
        <taxon>Peptoniphilaceae</taxon>
        <taxon>Parvimonas</taxon>
    </lineage>
</organism>
<reference evidence="2 3" key="1">
    <citation type="submission" date="2020-09" db="EMBL/GenBank/DDBJ databases">
        <title>Parvimonas S3374 sp. nov.</title>
        <authorList>
            <person name="Buhl M."/>
        </authorList>
    </citation>
    <scope>NUCLEOTIDE SEQUENCE [LARGE SCALE GENOMIC DNA]</scope>
    <source>
        <strain evidence="2 3">S3374</strain>
    </source>
</reference>
<evidence type="ECO:0000313" key="3">
    <source>
        <dbReference type="Proteomes" id="UP000823123"/>
    </source>
</evidence>
<dbReference type="Proteomes" id="UP000823123">
    <property type="component" value="Unassembled WGS sequence"/>
</dbReference>
<keyword evidence="1" id="KW-0472">Membrane</keyword>
<keyword evidence="1" id="KW-1133">Transmembrane helix</keyword>
<feature type="transmembrane region" description="Helical" evidence="1">
    <location>
        <begin position="90"/>
        <end position="108"/>
    </location>
</feature>
<gene>
    <name evidence="2" type="ORF">IBJ83_03715</name>
</gene>
<evidence type="ECO:0008006" key="4">
    <source>
        <dbReference type="Google" id="ProtNLM"/>
    </source>
</evidence>
<dbReference type="RefSeq" id="WP_201275355.1">
    <property type="nucleotide sequence ID" value="NZ_JACVDA010000008.1"/>
</dbReference>
<evidence type="ECO:0000256" key="1">
    <source>
        <dbReference type="SAM" id="Phobius"/>
    </source>
</evidence>
<feature type="transmembrane region" description="Helical" evidence="1">
    <location>
        <begin position="114"/>
        <end position="132"/>
    </location>
</feature>
<keyword evidence="1" id="KW-0812">Transmembrane</keyword>
<comment type="caution">
    <text evidence="2">The sequence shown here is derived from an EMBL/GenBank/DDBJ whole genome shotgun (WGS) entry which is preliminary data.</text>
</comment>